<dbReference type="Proteomes" id="UP000095282">
    <property type="component" value="Unplaced"/>
</dbReference>
<protein>
    <submittedName>
        <fullName evidence="2">Transposase</fullName>
    </submittedName>
</protein>
<proteinExistence type="predicted"/>
<dbReference type="WBParaSite" id="Csp11.Scaffold629.g16498.t1">
    <property type="protein sequence ID" value="Csp11.Scaffold629.g16498.t1"/>
    <property type="gene ID" value="Csp11.Scaffold629.g16498"/>
</dbReference>
<name>A0A1I7UAF8_9PELO</name>
<sequence length="95" mass="11446">MKKLEFRTKTDTSDPKTYVSEVLEIRKFGNSEIWKFGSKVPEKSYFSYLPACLRLFRNTQHQKKKARQIRRLAILRWVTLQDGVYAILRQHHPRH</sequence>
<dbReference type="AlphaFoldDB" id="A0A1I7UAF8"/>
<evidence type="ECO:0000313" key="1">
    <source>
        <dbReference type="Proteomes" id="UP000095282"/>
    </source>
</evidence>
<evidence type="ECO:0000313" key="2">
    <source>
        <dbReference type="WBParaSite" id="Csp11.Scaffold629.g16498.t1"/>
    </source>
</evidence>
<reference evidence="2" key="1">
    <citation type="submission" date="2016-11" db="UniProtKB">
        <authorList>
            <consortium name="WormBaseParasite"/>
        </authorList>
    </citation>
    <scope>IDENTIFICATION</scope>
</reference>
<organism evidence="1 2">
    <name type="scientific">Caenorhabditis tropicalis</name>
    <dbReference type="NCBI Taxonomy" id="1561998"/>
    <lineage>
        <taxon>Eukaryota</taxon>
        <taxon>Metazoa</taxon>
        <taxon>Ecdysozoa</taxon>
        <taxon>Nematoda</taxon>
        <taxon>Chromadorea</taxon>
        <taxon>Rhabditida</taxon>
        <taxon>Rhabditina</taxon>
        <taxon>Rhabditomorpha</taxon>
        <taxon>Rhabditoidea</taxon>
        <taxon>Rhabditidae</taxon>
        <taxon>Peloderinae</taxon>
        <taxon>Caenorhabditis</taxon>
    </lineage>
</organism>
<accession>A0A1I7UAF8</accession>
<keyword evidence="1" id="KW-1185">Reference proteome</keyword>